<evidence type="ECO:0000313" key="2">
    <source>
        <dbReference type="Proteomes" id="UP000435837"/>
    </source>
</evidence>
<dbReference type="AlphaFoldDB" id="A0A640SJ65"/>
<organism evidence="1 2">
    <name type="scientific">Streptomyces caniferus</name>
    <dbReference type="NCBI Taxonomy" id="285557"/>
    <lineage>
        <taxon>Bacteria</taxon>
        <taxon>Bacillati</taxon>
        <taxon>Actinomycetota</taxon>
        <taxon>Actinomycetes</taxon>
        <taxon>Kitasatosporales</taxon>
        <taxon>Streptomycetaceae</taxon>
        <taxon>Streptomyces</taxon>
    </lineage>
</organism>
<name>A0A640SJ65_9ACTN</name>
<dbReference type="Proteomes" id="UP000435837">
    <property type="component" value="Unassembled WGS sequence"/>
</dbReference>
<gene>
    <name evidence="1" type="ORF">Scani_72780</name>
</gene>
<sequence>MPSEAFGAAAPRAAPAGNVEAAYAALPARGPVSGVVFGCIVHSPVSVAGQEAEGRPGLPDNSPGRT</sequence>
<reference evidence="1 2" key="1">
    <citation type="submission" date="2019-12" db="EMBL/GenBank/DDBJ databases">
        <title>Whole genome shotgun sequence of Streptomyces caniferus NBRC 15389.</title>
        <authorList>
            <person name="Ichikawa N."/>
            <person name="Kimura A."/>
            <person name="Kitahashi Y."/>
            <person name="Komaki H."/>
            <person name="Tamura T."/>
        </authorList>
    </citation>
    <scope>NUCLEOTIDE SEQUENCE [LARGE SCALE GENOMIC DNA]</scope>
    <source>
        <strain evidence="1 2">NBRC 15389</strain>
    </source>
</reference>
<dbReference type="EMBL" id="BLIN01000005">
    <property type="protein sequence ID" value="GFE11010.1"/>
    <property type="molecule type" value="Genomic_DNA"/>
</dbReference>
<protein>
    <submittedName>
        <fullName evidence="1">Uncharacterized protein</fullName>
    </submittedName>
</protein>
<accession>A0A640SJ65</accession>
<proteinExistence type="predicted"/>
<evidence type="ECO:0000313" key="1">
    <source>
        <dbReference type="EMBL" id="GFE11010.1"/>
    </source>
</evidence>
<comment type="caution">
    <text evidence="1">The sequence shown here is derived from an EMBL/GenBank/DDBJ whole genome shotgun (WGS) entry which is preliminary data.</text>
</comment>